<dbReference type="Proteomes" id="UP000601435">
    <property type="component" value="Unassembled WGS sequence"/>
</dbReference>
<dbReference type="EMBL" id="CAJNJA010010141">
    <property type="protein sequence ID" value="CAE7254128.1"/>
    <property type="molecule type" value="Genomic_DNA"/>
</dbReference>
<sequence length="213" mass="22845">MVKFISRLSLSFPSVASGISGGASFQTPSARYDAQAELCTRLFALGEKATCKERRRSLWAVALNKLQEMRSCATPPNEYSLSSAIVAGQQEGQWRVAVNILSGPRNPGLHQHEILSAGVMRASVEAGCWAVAVEILLHTLAQRLHPTERTFNAALAPSGRHNWAQSAGSMLQSAFPFPSVWHTGKCCCSGACACSNAEPPPAQEKATCHDILP</sequence>
<accession>A0A812LW36</accession>
<proteinExistence type="predicted"/>
<name>A0A812LW36_9DINO</name>
<dbReference type="OrthoDB" id="428340at2759"/>
<evidence type="ECO:0000313" key="1">
    <source>
        <dbReference type="EMBL" id="CAE7254128.1"/>
    </source>
</evidence>
<dbReference type="AlphaFoldDB" id="A0A812LW36"/>
<keyword evidence="2" id="KW-1185">Reference proteome</keyword>
<evidence type="ECO:0000313" key="2">
    <source>
        <dbReference type="Proteomes" id="UP000601435"/>
    </source>
</evidence>
<reference evidence="1" key="1">
    <citation type="submission" date="2021-02" db="EMBL/GenBank/DDBJ databases">
        <authorList>
            <person name="Dougan E. K."/>
            <person name="Rhodes N."/>
            <person name="Thang M."/>
            <person name="Chan C."/>
        </authorList>
    </citation>
    <scope>NUCLEOTIDE SEQUENCE</scope>
</reference>
<protein>
    <submittedName>
        <fullName evidence="1">Uncharacterized protein</fullName>
    </submittedName>
</protein>
<dbReference type="InterPro" id="IPR011990">
    <property type="entry name" value="TPR-like_helical_dom_sf"/>
</dbReference>
<gene>
    <name evidence="1" type="ORF">SNEC2469_LOCUS5444</name>
</gene>
<organism evidence="1 2">
    <name type="scientific">Symbiodinium necroappetens</name>
    <dbReference type="NCBI Taxonomy" id="1628268"/>
    <lineage>
        <taxon>Eukaryota</taxon>
        <taxon>Sar</taxon>
        <taxon>Alveolata</taxon>
        <taxon>Dinophyceae</taxon>
        <taxon>Suessiales</taxon>
        <taxon>Symbiodiniaceae</taxon>
        <taxon>Symbiodinium</taxon>
    </lineage>
</organism>
<comment type="caution">
    <text evidence="1">The sequence shown here is derived from an EMBL/GenBank/DDBJ whole genome shotgun (WGS) entry which is preliminary data.</text>
</comment>
<dbReference type="Gene3D" id="1.25.40.10">
    <property type="entry name" value="Tetratricopeptide repeat domain"/>
    <property type="match status" value="1"/>
</dbReference>